<keyword evidence="11" id="KW-1185">Reference proteome</keyword>
<dbReference type="InterPro" id="IPR042199">
    <property type="entry name" value="AsparK_Bifunc_asparK/hSer_DH"/>
</dbReference>
<evidence type="ECO:0000256" key="4">
    <source>
        <dbReference type="ARBA" id="ARBA00022741"/>
    </source>
</evidence>
<dbReference type="PANTHER" id="PTHR21499:SF59">
    <property type="entry name" value="ASPARTOKINASE"/>
    <property type="match status" value="1"/>
</dbReference>
<accession>A0A2K9NST7</accession>
<dbReference type="InterPro" id="IPR001048">
    <property type="entry name" value="Asp/Glu/Uridylate_kinase"/>
</dbReference>
<protein>
    <recommendedName>
        <fullName evidence="8">Aspartokinase</fullName>
        <ecNumber evidence="8">2.7.2.4</ecNumber>
    </recommendedName>
</protein>
<evidence type="ECO:0000313" key="10">
    <source>
        <dbReference type="EMBL" id="AUN97814.1"/>
    </source>
</evidence>
<proteinExistence type="inferred from homology"/>
<dbReference type="GO" id="GO:0005829">
    <property type="term" value="C:cytosol"/>
    <property type="evidence" value="ECO:0007669"/>
    <property type="project" value="TreeGrafter"/>
</dbReference>
<keyword evidence="4" id="KW-0547">Nucleotide-binding</keyword>
<dbReference type="UniPathway" id="UPA00034">
    <property type="reaction ID" value="UER00015"/>
</dbReference>
<dbReference type="NCBIfam" id="TIGR00657">
    <property type="entry name" value="asp_kinases"/>
    <property type="match status" value="1"/>
</dbReference>
<dbReference type="InterPro" id="IPR001341">
    <property type="entry name" value="Asp_kinase"/>
</dbReference>
<dbReference type="GO" id="GO:0009090">
    <property type="term" value="P:homoserine biosynthetic process"/>
    <property type="evidence" value="ECO:0007669"/>
    <property type="project" value="TreeGrafter"/>
</dbReference>
<dbReference type="AlphaFoldDB" id="A0A2K9NST7"/>
<name>A0A2K9NST7_BACTC</name>
<evidence type="ECO:0000313" key="11">
    <source>
        <dbReference type="Proteomes" id="UP000235584"/>
    </source>
</evidence>
<comment type="similarity">
    <text evidence="2 8">Belongs to the aspartokinase family.</text>
</comment>
<dbReference type="InterPro" id="IPR036393">
    <property type="entry name" value="AceGlu_kinase-like_sf"/>
</dbReference>
<dbReference type="OrthoDB" id="5288056at2"/>
<dbReference type="Gene3D" id="1.20.120.1320">
    <property type="entry name" value="Aspartokinase, catalytic domain"/>
    <property type="match status" value="1"/>
</dbReference>
<dbReference type="KEGG" id="bsto:C0V70_06765"/>
<dbReference type="InterPro" id="IPR018042">
    <property type="entry name" value="Aspartate_kinase_CS"/>
</dbReference>
<keyword evidence="5 8" id="KW-0418">Kinase</keyword>
<dbReference type="EC" id="2.7.2.4" evidence="8"/>
<reference evidence="10 11" key="1">
    <citation type="submission" date="2018-01" db="EMBL/GenBank/DDBJ databases">
        <title>Complete genome sequence of Bacteriovorax stolpii DSM12778.</title>
        <authorList>
            <person name="Tang B."/>
            <person name="Chang J."/>
        </authorList>
    </citation>
    <scope>NUCLEOTIDE SEQUENCE [LARGE SCALE GENOMIC DNA]</scope>
    <source>
        <strain evidence="10 11">DSM 12778</strain>
    </source>
</reference>
<dbReference type="Gene3D" id="3.40.1160.10">
    <property type="entry name" value="Acetylglutamate kinase-like"/>
    <property type="match status" value="1"/>
</dbReference>
<dbReference type="GO" id="GO:0009089">
    <property type="term" value="P:lysine biosynthetic process via diaminopimelate"/>
    <property type="evidence" value="ECO:0007669"/>
    <property type="project" value="UniProtKB-UniPathway"/>
</dbReference>
<evidence type="ECO:0000256" key="6">
    <source>
        <dbReference type="ARBA" id="ARBA00022840"/>
    </source>
</evidence>
<evidence type="ECO:0000256" key="7">
    <source>
        <dbReference type="ARBA" id="ARBA00047872"/>
    </source>
</evidence>
<dbReference type="RefSeq" id="WP_102243107.1">
    <property type="nucleotide sequence ID" value="NZ_CP025704.1"/>
</dbReference>
<evidence type="ECO:0000256" key="1">
    <source>
        <dbReference type="ARBA" id="ARBA00004766"/>
    </source>
</evidence>
<comment type="pathway">
    <text evidence="9">Amino-acid biosynthesis; L-methionine biosynthesis via de novo pathway; L-homoserine from L-aspartate: step 1/3.</text>
</comment>
<keyword evidence="9" id="KW-0028">Amino-acid biosynthesis</keyword>
<dbReference type="PIRSF" id="PIRSF000726">
    <property type="entry name" value="Asp_kin"/>
    <property type="match status" value="1"/>
</dbReference>
<dbReference type="Proteomes" id="UP000235584">
    <property type="component" value="Chromosome"/>
</dbReference>
<comment type="pathway">
    <text evidence="1 9">Amino-acid biosynthesis; L-lysine biosynthesis via DAP pathway; (S)-tetrahydrodipicolinate from L-aspartate: step 1/4.</text>
</comment>
<evidence type="ECO:0000256" key="3">
    <source>
        <dbReference type="ARBA" id="ARBA00022679"/>
    </source>
</evidence>
<dbReference type="GO" id="GO:0005524">
    <property type="term" value="F:ATP binding"/>
    <property type="evidence" value="ECO:0007669"/>
    <property type="project" value="UniProtKB-KW"/>
</dbReference>
<comment type="catalytic activity">
    <reaction evidence="7 8">
        <text>L-aspartate + ATP = 4-phospho-L-aspartate + ADP</text>
        <dbReference type="Rhea" id="RHEA:23776"/>
        <dbReference type="ChEBI" id="CHEBI:29991"/>
        <dbReference type="ChEBI" id="CHEBI:30616"/>
        <dbReference type="ChEBI" id="CHEBI:57535"/>
        <dbReference type="ChEBI" id="CHEBI:456216"/>
        <dbReference type="EC" id="2.7.2.4"/>
    </reaction>
</comment>
<dbReference type="SUPFAM" id="SSF53633">
    <property type="entry name" value="Carbamate kinase-like"/>
    <property type="match status" value="1"/>
</dbReference>
<evidence type="ECO:0000256" key="9">
    <source>
        <dbReference type="RuleBase" id="RU004249"/>
    </source>
</evidence>
<evidence type="ECO:0000256" key="2">
    <source>
        <dbReference type="ARBA" id="ARBA00010122"/>
    </source>
</evidence>
<dbReference type="EMBL" id="CP025704">
    <property type="protein sequence ID" value="AUN97814.1"/>
    <property type="molecule type" value="Genomic_DNA"/>
</dbReference>
<dbReference type="UniPathway" id="UPA00050">
    <property type="reaction ID" value="UER00461"/>
</dbReference>
<gene>
    <name evidence="10" type="ORF">C0V70_06765</name>
</gene>
<dbReference type="PROSITE" id="PS00324">
    <property type="entry name" value="ASPARTOKINASE"/>
    <property type="match status" value="1"/>
</dbReference>
<dbReference type="GO" id="GO:0004072">
    <property type="term" value="F:aspartate kinase activity"/>
    <property type="evidence" value="ECO:0007669"/>
    <property type="project" value="UniProtKB-EC"/>
</dbReference>
<sequence length="381" mass="42014">MNKWIVAKFGGSSVKDAEAMLRCSNVVENNNDIRVVVISATQNTTNQLEFIARAGQRGDEDTLHSLINELIQRHSKIAHDLFSSEAVRKELDFLFDEIKFVGAEILKERHYTPKIMDQLYSLGERISSLLVSDLIRLRVPDRKVLFLDARNVIKTSSDFQKAEPQIDVIAEKARELVIPHLNAGGIVVTQGFIGKDLLGNTTTLGREGSDYSAALFGEAIDASLVQIWTDVAGIASSDPRLVKDAKFIPTLSYDEATALASLGAKVLFPTTLLPTKRKDIPVFVGSSIDPSLGGTTITKNQDQKFKLKAVSTLQKKEYAIVSFVGCHLDQAQDLVENLKNSFNDINVEFYDLTSVSVSFKIASADITNALLRAHEILVAKY</sequence>
<evidence type="ECO:0000256" key="8">
    <source>
        <dbReference type="RuleBase" id="RU003448"/>
    </source>
</evidence>
<organism evidence="10 11">
    <name type="scientific">Bacteriovorax stolpii</name>
    <name type="common">Bdellovibrio stolpii</name>
    <dbReference type="NCBI Taxonomy" id="960"/>
    <lineage>
        <taxon>Bacteria</taxon>
        <taxon>Pseudomonadati</taxon>
        <taxon>Bdellovibrionota</taxon>
        <taxon>Bacteriovoracia</taxon>
        <taxon>Bacteriovoracales</taxon>
        <taxon>Bacteriovoracaceae</taxon>
        <taxon>Bacteriovorax</taxon>
    </lineage>
</organism>
<dbReference type="PANTHER" id="PTHR21499">
    <property type="entry name" value="ASPARTATE KINASE"/>
    <property type="match status" value="1"/>
</dbReference>
<dbReference type="InterPro" id="IPR005260">
    <property type="entry name" value="Asp_kin_monofn"/>
</dbReference>
<comment type="pathway">
    <text evidence="9">Amino-acid biosynthesis; L-threonine biosynthesis; L-threonine from L-aspartate: step 1/5.</text>
</comment>
<dbReference type="Pfam" id="PF00696">
    <property type="entry name" value="AA_kinase"/>
    <property type="match status" value="1"/>
</dbReference>
<keyword evidence="6" id="KW-0067">ATP-binding</keyword>
<evidence type="ECO:0000256" key="5">
    <source>
        <dbReference type="ARBA" id="ARBA00022777"/>
    </source>
</evidence>
<dbReference type="GO" id="GO:0009088">
    <property type="term" value="P:threonine biosynthetic process"/>
    <property type="evidence" value="ECO:0007669"/>
    <property type="project" value="UniProtKB-UniPathway"/>
</dbReference>
<dbReference type="UniPathway" id="UPA00051">
    <property type="reaction ID" value="UER00462"/>
</dbReference>
<keyword evidence="3 8" id="KW-0808">Transferase</keyword>